<sequence>MPLSSATEKRVKAWGRVLTKSDHDLSENMADELAKERRQLIQRWGQHPWYWLTAIDPTTTEIVTSGQVDYYPGGRPLILTTDERDDEKPIKPYPNKEYLAHFVDLLVSPAPERRIVLMDKSRQMLVTTTCSLVMDWFCRFYQSRRCLLSKTKLDDSVEVAR</sequence>
<dbReference type="EMBL" id="LAZR01043542">
    <property type="protein sequence ID" value="KKL06823.1"/>
    <property type="molecule type" value="Genomic_DNA"/>
</dbReference>
<feature type="non-terminal residue" evidence="1">
    <location>
        <position position="161"/>
    </location>
</feature>
<comment type="caution">
    <text evidence="1">The sequence shown here is derived from an EMBL/GenBank/DDBJ whole genome shotgun (WGS) entry which is preliminary data.</text>
</comment>
<proteinExistence type="predicted"/>
<gene>
    <name evidence="1" type="ORF">LCGC14_2592160</name>
</gene>
<protein>
    <submittedName>
        <fullName evidence="1">Uncharacterized protein</fullName>
    </submittedName>
</protein>
<organism evidence="1">
    <name type="scientific">marine sediment metagenome</name>
    <dbReference type="NCBI Taxonomy" id="412755"/>
    <lineage>
        <taxon>unclassified sequences</taxon>
        <taxon>metagenomes</taxon>
        <taxon>ecological metagenomes</taxon>
    </lineage>
</organism>
<dbReference type="Gene3D" id="3.40.50.300">
    <property type="entry name" value="P-loop containing nucleotide triphosphate hydrolases"/>
    <property type="match status" value="1"/>
</dbReference>
<evidence type="ECO:0000313" key="1">
    <source>
        <dbReference type="EMBL" id="KKL06823.1"/>
    </source>
</evidence>
<dbReference type="InterPro" id="IPR027417">
    <property type="entry name" value="P-loop_NTPase"/>
</dbReference>
<dbReference type="AlphaFoldDB" id="A0A0F9D408"/>
<accession>A0A0F9D408</accession>
<reference evidence="1" key="1">
    <citation type="journal article" date="2015" name="Nature">
        <title>Complex archaea that bridge the gap between prokaryotes and eukaryotes.</title>
        <authorList>
            <person name="Spang A."/>
            <person name="Saw J.H."/>
            <person name="Jorgensen S.L."/>
            <person name="Zaremba-Niedzwiedzka K."/>
            <person name="Martijn J."/>
            <person name="Lind A.E."/>
            <person name="van Eijk R."/>
            <person name="Schleper C."/>
            <person name="Guy L."/>
            <person name="Ettema T.J."/>
        </authorList>
    </citation>
    <scope>NUCLEOTIDE SEQUENCE</scope>
</reference>
<name>A0A0F9D408_9ZZZZ</name>